<evidence type="ECO:0000313" key="2">
    <source>
        <dbReference type="EMBL" id="MBM7813091.1"/>
    </source>
</evidence>
<reference evidence="2 3" key="1">
    <citation type="submission" date="2021-01" db="EMBL/GenBank/DDBJ databases">
        <title>Sequencing the genomes of 1000 actinobacteria strains.</title>
        <authorList>
            <person name="Klenk H.-P."/>
        </authorList>
    </citation>
    <scope>NUCLEOTIDE SEQUENCE [LARGE SCALE GENOMIC DNA]</scope>
    <source>
        <strain evidence="2 3">DSM 44581</strain>
    </source>
</reference>
<dbReference type="EMBL" id="JAFBCL010000001">
    <property type="protein sequence ID" value="MBM7813091.1"/>
    <property type="molecule type" value="Genomic_DNA"/>
</dbReference>
<dbReference type="RefSeq" id="WP_204843765.1">
    <property type="nucleotide sequence ID" value="NZ_JAFBCL010000001.1"/>
</dbReference>
<comment type="caution">
    <text evidence="2">The sequence shown here is derived from an EMBL/GenBank/DDBJ whole genome shotgun (WGS) entry which is preliminary data.</text>
</comment>
<evidence type="ECO:0000313" key="3">
    <source>
        <dbReference type="Proteomes" id="UP001195724"/>
    </source>
</evidence>
<evidence type="ECO:0000259" key="1">
    <source>
        <dbReference type="Pfam" id="PF04149"/>
    </source>
</evidence>
<dbReference type="InterPro" id="IPR007278">
    <property type="entry name" value="DUF397"/>
</dbReference>
<organism evidence="2 3">
    <name type="scientific">Saccharothrix algeriensis</name>
    <dbReference type="NCBI Taxonomy" id="173560"/>
    <lineage>
        <taxon>Bacteria</taxon>
        <taxon>Bacillati</taxon>
        <taxon>Actinomycetota</taxon>
        <taxon>Actinomycetes</taxon>
        <taxon>Pseudonocardiales</taxon>
        <taxon>Pseudonocardiaceae</taxon>
        <taxon>Saccharothrix</taxon>
    </lineage>
</organism>
<name>A0ABS2SA13_9PSEU</name>
<gene>
    <name evidence="2" type="ORF">JOE68_003956</name>
</gene>
<feature type="domain" description="DUF397" evidence="1">
    <location>
        <begin position="9"/>
        <end position="57"/>
    </location>
</feature>
<proteinExistence type="predicted"/>
<accession>A0ABS2SA13</accession>
<dbReference type="Proteomes" id="UP001195724">
    <property type="component" value="Unassembled WGS sequence"/>
</dbReference>
<protein>
    <recommendedName>
        <fullName evidence="1">DUF397 domain-containing protein</fullName>
    </recommendedName>
</protein>
<dbReference type="Pfam" id="PF04149">
    <property type="entry name" value="DUF397"/>
    <property type="match status" value="1"/>
</dbReference>
<sequence length="62" mass="6513">MAPDFSAATFKTSSHTQDNGTCVEVAVVAGFYAVRDTKNRGGGQVSVPARAFEAFLGCLRDS</sequence>
<keyword evidence="3" id="KW-1185">Reference proteome</keyword>